<dbReference type="InterPro" id="IPR003392">
    <property type="entry name" value="PTHD_SSD"/>
</dbReference>
<keyword evidence="6 8" id="KW-0472">Membrane</keyword>
<evidence type="ECO:0000256" key="7">
    <source>
        <dbReference type="ARBA" id="ARBA00023180"/>
    </source>
</evidence>
<dbReference type="AlphaFoldDB" id="A0A915ATG0"/>
<evidence type="ECO:0000256" key="6">
    <source>
        <dbReference type="ARBA" id="ARBA00023136"/>
    </source>
</evidence>
<evidence type="ECO:0000259" key="9">
    <source>
        <dbReference type="PROSITE" id="PS50156"/>
    </source>
</evidence>
<dbReference type="GO" id="GO:0018996">
    <property type="term" value="P:molting cycle, collagen and cuticulin-based cuticle"/>
    <property type="evidence" value="ECO:0007669"/>
    <property type="project" value="TreeGrafter"/>
</dbReference>
<dbReference type="GO" id="GO:0006897">
    <property type="term" value="P:endocytosis"/>
    <property type="evidence" value="ECO:0007669"/>
    <property type="project" value="TreeGrafter"/>
</dbReference>
<dbReference type="PANTHER" id="PTHR10796">
    <property type="entry name" value="PATCHED-RELATED"/>
    <property type="match status" value="1"/>
</dbReference>
<feature type="domain" description="SSD" evidence="9">
    <location>
        <begin position="271"/>
        <end position="437"/>
    </location>
</feature>
<protein>
    <submittedName>
        <fullName evidence="11">SSD domain-containing protein</fullName>
    </submittedName>
</protein>
<dbReference type="InterPro" id="IPR000731">
    <property type="entry name" value="SSD"/>
</dbReference>
<feature type="transmembrane region" description="Helical" evidence="8">
    <location>
        <begin position="411"/>
        <end position="432"/>
    </location>
</feature>
<keyword evidence="10" id="KW-1185">Reference proteome</keyword>
<feature type="transmembrane region" description="Helical" evidence="8">
    <location>
        <begin position="298"/>
        <end position="325"/>
    </location>
</feature>
<dbReference type="Pfam" id="PF02460">
    <property type="entry name" value="Patched"/>
    <property type="match status" value="1"/>
</dbReference>
<dbReference type="Proteomes" id="UP000887569">
    <property type="component" value="Unplaced"/>
</dbReference>
<feature type="transmembrane region" description="Helical" evidence="8">
    <location>
        <begin position="332"/>
        <end position="352"/>
    </location>
</feature>
<reference evidence="11" key="1">
    <citation type="submission" date="2022-11" db="UniProtKB">
        <authorList>
            <consortium name="WormBaseParasite"/>
        </authorList>
    </citation>
    <scope>IDENTIFICATION</scope>
</reference>
<evidence type="ECO:0000256" key="1">
    <source>
        <dbReference type="ARBA" id="ARBA00004651"/>
    </source>
</evidence>
<dbReference type="GO" id="GO:0005886">
    <property type="term" value="C:plasma membrane"/>
    <property type="evidence" value="ECO:0007669"/>
    <property type="project" value="UniProtKB-SubCell"/>
</dbReference>
<evidence type="ECO:0000256" key="5">
    <source>
        <dbReference type="ARBA" id="ARBA00022989"/>
    </source>
</evidence>
<feature type="transmembrane region" description="Helical" evidence="8">
    <location>
        <begin position="786"/>
        <end position="807"/>
    </location>
</feature>
<name>A0A915ATG0_PARUN</name>
<keyword evidence="7" id="KW-0325">Glycoprotein</keyword>
<dbReference type="PROSITE" id="PS50156">
    <property type="entry name" value="SSD"/>
    <property type="match status" value="1"/>
</dbReference>
<accession>A0A915ATG0</accession>
<evidence type="ECO:0000256" key="4">
    <source>
        <dbReference type="ARBA" id="ARBA00022692"/>
    </source>
</evidence>
<feature type="transmembrane region" description="Helical" evidence="8">
    <location>
        <begin position="383"/>
        <end position="404"/>
    </location>
</feature>
<keyword evidence="3" id="KW-1003">Cell membrane</keyword>
<dbReference type="InterPro" id="IPR051697">
    <property type="entry name" value="Patched_domain-protein"/>
</dbReference>
<proteinExistence type="inferred from homology"/>
<comment type="subcellular location">
    <subcellularLocation>
        <location evidence="1">Cell membrane</location>
        <topology evidence="1">Multi-pass membrane protein</topology>
    </subcellularLocation>
</comment>
<feature type="transmembrane region" description="Helical" evidence="8">
    <location>
        <begin position="270"/>
        <end position="292"/>
    </location>
</feature>
<evidence type="ECO:0000256" key="3">
    <source>
        <dbReference type="ARBA" id="ARBA00022475"/>
    </source>
</evidence>
<dbReference type="WBParaSite" id="PgR016_g016_t02">
    <property type="protein sequence ID" value="PgR016_g016_t02"/>
    <property type="gene ID" value="PgR016_g016"/>
</dbReference>
<feature type="transmembrane region" description="Helical" evidence="8">
    <location>
        <begin position="819"/>
        <end position="838"/>
    </location>
</feature>
<dbReference type="PANTHER" id="PTHR10796:SF95">
    <property type="entry name" value="SSD DOMAIN-CONTAINING PROTEIN"/>
    <property type="match status" value="1"/>
</dbReference>
<feature type="transmembrane region" description="Helical" evidence="8">
    <location>
        <begin position="745"/>
        <end position="766"/>
    </location>
</feature>
<evidence type="ECO:0000256" key="2">
    <source>
        <dbReference type="ARBA" id="ARBA00005585"/>
    </source>
</evidence>
<comment type="similarity">
    <text evidence="2">Belongs to the patched family.</text>
</comment>
<keyword evidence="4 8" id="KW-0812">Transmembrane</keyword>
<evidence type="ECO:0000313" key="10">
    <source>
        <dbReference type="Proteomes" id="UP000887569"/>
    </source>
</evidence>
<evidence type="ECO:0000256" key="8">
    <source>
        <dbReference type="SAM" id="Phobius"/>
    </source>
</evidence>
<feature type="transmembrane region" description="Helical" evidence="8">
    <location>
        <begin position="712"/>
        <end position="733"/>
    </location>
</feature>
<dbReference type="Gene3D" id="1.20.1640.10">
    <property type="entry name" value="Multidrug efflux transporter AcrB transmembrane domain"/>
    <property type="match status" value="2"/>
</dbReference>
<keyword evidence="5 8" id="KW-1133">Transmembrane helix</keyword>
<organism evidence="10 11">
    <name type="scientific">Parascaris univalens</name>
    <name type="common">Nematode worm</name>
    <dbReference type="NCBI Taxonomy" id="6257"/>
    <lineage>
        <taxon>Eukaryota</taxon>
        <taxon>Metazoa</taxon>
        <taxon>Ecdysozoa</taxon>
        <taxon>Nematoda</taxon>
        <taxon>Chromadorea</taxon>
        <taxon>Rhabditida</taxon>
        <taxon>Spirurina</taxon>
        <taxon>Ascaridomorpha</taxon>
        <taxon>Ascaridoidea</taxon>
        <taxon>Ascarididae</taxon>
        <taxon>Parascaris</taxon>
    </lineage>
</organism>
<evidence type="ECO:0000313" key="11">
    <source>
        <dbReference type="WBParaSite" id="PgR016_g016_t02"/>
    </source>
</evidence>
<sequence>MTSSNKREGSLGRITAKVLRWNATLVCEYPWSMIAVTTIFTLICSIKIPFTQIQDDFKLGYTPADARSLVEMKIYNDFARGGPLTLFLFLMAADGGSMIRMKQLNETVKIIEEIGTQLKMRNQSFYDICTSFCDVNEPVVQFRNGMMLKSVSSGDASGALFDNLSLRYPIMTSLGYEFDLSPNFHGVETYEEGEEPKQAFTNIKYVKVIMLIVRVDKPDSWTDEDANRWDAAIRKRFNEDYNTSVLVPRAFSFPFFEEEVTRASLTAFPYVFVGLIIMVVFSVVTVTISAWYLHHWTLYKMVLATMACITPIMATASCLGLLFWCGLRFASVLLITPFLLLAIGVDDAYIIINAWGMICVERTRHPVPGDTLHSRITKVLHDAGPSITLTSLTNMLAFAVGAYSATPEIQLFCIANAVAMFFDLVYTVILYMPVLVICARCEKKPEGPDTRHSFSEMSHFCSSYCKWLSSGYTSICMLLIMCAYWSISIYGIKHITPNIQPSKLVIIGSPMEQLLHMRDKYVQSEYLFVTVIVGNAGNLTDPRRRQRIHSMVEQFESMPECNGQRFTYFWMRDYDRFMSTSGADIQMDEDSRAESSPYSSQSIQEFLQWSENKIWGSFIVFDNNTKSIPKFSLVVRYHGPHIVQFTEKLRMLKEWRAIAENYTDLSATIYNDDAVFTDQIESLIPRTSQSTLYCFACMLLLCSVFMPNLIAVFAASVPIVSIFIGVAGFMTLWHVDLDPISMMALILSIGMSVDYLAHITYHYYNISMFHPSMSSVEVMQHALSNIAYPLLQCCLSNVFFVLCLLFVNTYITRVIVKTVLLVVFFGSMHALVIIPAFLCAFSKWRFKTVVQPVIPTKENR</sequence>
<feature type="transmembrane region" description="Helical" evidence="8">
    <location>
        <begin position="472"/>
        <end position="492"/>
    </location>
</feature>
<feature type="transmembrane region" description="Helical" evidence="8">
    <location>
        <begin position="29"/>
        <end position="50"/>
    </location>
</feature>
<feature type="transmembrane region" description="Helical" evidence="8">
    <location>
        <begin position="690"/>
        <end position="706"/>
    </location>
</feature>
<dbReference type="SUPFAM" id="SSF82866">
    <property type="entry name" value="Multidrug efflux transporter AcrB transmembrane domain"/>
    <property type="match status" value="2"/>
</dbReference>
<dbReference type="FunFam" id="1.20.1640.10:FF:000013">
    <property type="entry name" value="PaTched Related family"/>
    <property type="match status" value="1"/>
</dbReference>
<dbReference type="GO" id="GO:0030659">
    <property type="term" value="C:cytoplasmic vesicle membrane"/>
    <property type="evidence" value="ECO:0007669"/>
    <property type="project" value="TreeGrafter"/>
</dbReference>